<dbReference type="Proteomes" id="UP000053029">
    <property type="component" value="Unassembled WGS sequence"/>
</dbReference>
<dbReference type="OrthoDB" id="5422283at2759"/>
<dbReference type="PROSITE" id="PS51938">
    <property type="entry name" value="SUZ_C"/>
    <property type="match status" value="1"/>
</dbReference>
<feature type="compositionally biased region" description="Polar residues" evidence="1">
    <location>
        <begin position="249"/>
        <end position="260"/>
    </location>
</feature>
<evidence type="ECO:0000256" key="1">
    <source>
        <dbReference type="SAM" id="MobiDB-lite"/>
    </source>
</evidence>
<dbReference type="AlphaFoldDB" id="A0A0D2FG92"/>
<feature type="domain" description="SUZ" evidence="2">
    <location>
        <begin position="106"/>
        <end position="192"/>
    </location>
</feature>
<dbReference type="VEuPathDB" id="FungiDB:Z517_01124"/>
<feature type="compositionally biased region" description="Gly residues" evidence="1">
    <location>
        <begin position="237"/>
        <end position="246"/>
    </location>
</feature>
<name>A0A0D2FG92_9EURO</name>
<evidence type="ECO:0008006" key="6">
    <source>
        <dbReference type="Google" id="ProtNLM"/>
    </source>
</evidence>
<evidence type="ECO:0000259" key="3">
    <source>
        <dbReference type="PROSITE" id="PS51938"/>
    </source>
</evidence>
<feature type="region of interest" description="Disordered" evidence="1">
    <location>
        <begin position="344"/>
        <end position="368"/>
    </location>
</feature>
<feature type="domain" description="SUZ-C" evidence="3">
    <location>
        <begin position="275"/>
        <end position="327"/>
    </location>
</feature>
<feature type="region of interest" description="Disordered" evidence="1">
    <location>
        <begin position="109"/>
        <end position="324"/>
    </location>
</feature>
<sequence length="368" mass="39898">MSKAPPDAWEDEWSSTADKLPTPPTETEAKRVSSKVTKAQRRAQQAEFNRQLWAEAYALHGTNLFPPLVSLVLTLGCCGLDHSEGPRETNYFLESRNIVPLRSEFKPPPILLSRKGPIIQSQSPRPPTAGLQDLSLNSSKNDSAGRESSEDEEEVRARELTLAERQARAARDREEKQRKYEERRQELFGTSSASTTLSSHQQGAYNKSGTSSPGSSTPPGSRSATPNRSRGGRGGRRGPGGVGGVAGNHNMNSRNQSRGGSQHRELYDPSYASRPDSTYPQQRREWENGAGSLHNSTGLPPLQHVQEPIRAPRGPDGSGRGGFGFAARVPANIAGQAETATTVPGYQSLARRDLTAPSSDYDAARTTS</sequence>
<organism evidence="4 5">
    <name type="scientific">Fonsecaea pedrosoi CBS 271.37</name>
    <dbReference type="NCBI Taxonomy" id="1442368"/>
    <lineage>
        <taxon>Eukaryota</taxon>
        <taxon>Fungi</taxon>
        <taxon>Dikarya</taxon>
        <taxon>Ascomycota</taxon>
        <taxon>Pezizomycotina</taxon>
        <taxon>Eurotiomycetes</taxon>
        <taxon>Chaetothyriomycetidae</taxon>
        <taxon>Chaetothyriales</taxon>
        <taxon>Herpotrichiellaceae</taxon>
        <taxon>Fonsecaea</taxon>
    </lineage>
</organism>
<feature type="compositionally biased region" description="Basic and acidic residues" evidence="1">
    <location>
        <begin position="155"/>
        <end position="186"/>
    </location>
</feature>
<proteinExistence type="predicted"/>
<feature type="region of interest" description="Disordered" evidence="1">
    <location>
        <begin position="1"/>
        <end position="38"/>
    </location>
</feature>
<keyword evidence="5" id="KW-1185">Reference proteome</keyword>
<dbReference type="InterPro" id="IPR024771">
    <property type="entry name" value="SUZ"/>
</dbReference>
<evidence type="ECO:0000313" key="5">
    <source>
        <dbReference type="Proteomes" id="UP000053029"/>
    </source>
</evidence>
<evidence type="ECO:0000259" key="2">
    <source>
        <dbReference type="PROSITE" id="PS51673"/>
    </source>
</evidence>
<evidence type="ECO:0000313" key="4">
    <source>
        <dbReference type="EMBL" id="KIW85732.1"/>
    </source>
</evidence>
<feature type="compositionally biased region" description="Low complexity" evidence="1">
    <location>
        <begin position="208"/>
        <end position="229"/>
    </location>
</feature>
<accession>A0A0D2FG92</accession>
<dbReference type="EMBL" id="KN846969">
    <property type="protein sequence ID" value="KIW85732.1"/>
    <property type="molecule type" value="Genomic_DNA"/>
</dbReference>
<dbReference type="STRING" id="1442368.A0A0D2FG92"/>
<protein>
    <recommendedName>
        <fullName evidence="6">SUZ domain-containing protein</fullName>
    </recommendedName>
</protein>
<feature type="compositionally biased region" description="Polar residues" evidence="1">
    <location>
        <begin position="188"/>
        <end position="207"/>
    </location>
</feature>
<dbReference type="PROSITE" id="PS51673">
    <property type="entry name" value="SUZ"/>
    <property type="match status" value="1"/>
</dbReference>
<reference evidence="4 5" key="1">
    <citation type="submission" date="2015-01" db="EMBL/GenBank/DDBJ databases">
        <title>The Genome Sequence of Fonsecaea pedrosoi CBS 271.37.</title>
        <authorList>
            <consortium name="The Broad Institute Genomics Platform"/>
            <person name="Cuomo C."/>
            <person name="de Hoog S."/>
            <person name="Gorbushina A."/>
            <person name="Stielow B."/>
            <person name="Teixiera M."/>
            <person name="Abouelleil A."/>
            <person name="Chapman S.B."/>
            <person name="Priest M."/>
            <person name="Young S.K."/>
            <person name="Wortman J."/>
            <person name="Nusbaum C."/>
            <person name="Birren B."/>
        </authorList>
    </citation>
    <scope>NUCLEOTIDE SEQUENCE [LARGE SCALE GENOMIC DNA]</scope>
    <source>
        <strain evidence="4 5">CBS 271.37</strain>
    </source>
</reference>
<gene>
    <name evidence="4" type="ORF">Z517_01124</name>
</gene>
<dbReference type="HOGENOM" id="CLU_060774_0_0_1"/>
<dbReference type="RefSeq" id="XP_013289540.1">
    <property type="nucleotide sequence ID" value="XM_013434086.1"/>
</dbReference>
<dbReference type="GeneID" id="25300614"/>
<dbReference type="InterPro" id="IPR024642">
    <property type="entry name" value="SUZ-C"/>
</dbReference>